<evidence type="ECO:0000256" key="1">
    <source>
        <dbReference type="ARBA" id="ARBA00006464"/>
    </source>
</evidence>
<dbReference type="EMBL" id="CXWD01000021">
    <property type="protein sequence ID" value="CTQ75448.1"/>
    <property type="molecule type" value="Genomic_DNA"/>
</dbReference>
<keyword evidence="6" id="KW-0808">Transferase</keyword>
<gene>
    <name evidence="6" type="primary">tuaA</name>
    <name evidence="6" type="ORF">LAX5112_04237</name>
</gene>
<feature type="domain" description="NAD-dependent epimerase/dehydratase" evidence="4">
    <location>
        <begin position="17"/>
        <end position="167"/>
    </location>
</feature>
<dbReference type="SUPFAM" id="SSF51735">
    <property type="entry name" value="NAD(P)-binding Rossmann-fold domains"/>
    <property type="match status" value="1"/>
</dbReference>
<dbReference type="Proteomes" id="UP000053235">
    <property type="component" value="Unassembled WGS sequence"/>
</dbReference>
<dbReference type="InterPro" id="IPR001509">
    <property type="entry name" value="Epimerase_deHydtase"/>
</dbReference>
<reference evidence="7" key="1">
    <citation type="submission" date="2015-07" db="EMBL/GenBank/DDBJ databases">
        <authorList>
            <person name="Rodrigo-Torres Lidia"/>
            <person name="Arahal R.David."/>
        </authorList>
    </citation>
    <scope>NUCLEOTIDE SEQUENCE [LARGE SCALE GENOMIC DNA]</scope>
    <source>
        <strain evidence="7">CECT 5112</strain>
    </source>
</reference>
<protein>
    <submittedName>
        <fullName evidence="6">Putative undecaprenyl-phosphate N-acetylgalactosaminyl 1-phosphate transferase</fullName>
        <ecNumber evidence="6">2.7.8.-</ecNumber>
    </submittedName>
</protein>
<feature type="domain" description="Bacterial sugar transferase" evidence="5">
    <location>
        <begin position="232"/>
        <end position="402"/>
    </location>
</feature>
<dbReference type="GO" id="GO:0000271">
    <property type="term" value="P:polysaccharide biosynthetic process"/>
    <property type="evidence" value="ECO:0007669"/>
    <property type="project" value="UniProtKB-KW"/>
</dbReference>
<dbReference type="Gene3D" id="3.40.50.720">
    <property type="entry name" value="NAD(P)-binding Rossmann-like Domain"/>
    <property type="match status" value="1"/>
</dbReference>
<evidence type="ECO:0000313" key="6">
    <source>
        <dbReference type="EMBL" id="CTQ75448.1"/>
    </source>
</evidence>
<comment type="similarity">
    <text evidence="1">Belongs to the bacterial sugar transferase family.</text>
</comment>
<dbReference type="Pfam" id="PF01370">
    <property type="entry name" value="Epimerase"/>
    <property type="match status" value="1"/>
</dbReference>
<evidence type="ECO:0000259" key="5">
    <source>
        <dbReference type="Pfam" id="PF02397"/>
    </source>
</evidence>
<dbReference type="STRING" id="388408.LAX5112_04237"/>
<organism evidence="6 7">
    <name type="scientific">Roseibium alexandrii</name>
    <dbReference type="NCBI Taxonomy" id="388408"/>
    <lineage>
        <taxon>Bacteria</taxon>
        <taxon>Pseudomonadati</taxon>
        <taxon>Pseudomonadota</taxon>
        <taxon>Alphaproteobacteria</taxon>
        <taxon>Hyphomicrobiales</taxon>
        <taxon>Stappiaceae</taxon>
        <taxon>Roseibium</taxon>
    </lineage>
</organism>
<keyword evidence="7" id="KW-1185">Reference proteome</keyword>
<dbReference type="Pfam" id="PF02397">
    <property type="entry name" value="Bac_transf"/>
    <property type="match status" value="1"/>
</dbReference>
<keyword evidence="3" id="KW-0472">Membrane</keyword>
<evidence type="ECO:0000313" key="7">
    <source>
        <dbReference type="Proteomes" id="UP000053235"/>
    </source>
</evidence>
<dbReference type="AlphaFoldDB" id="A0A0M7AJZ9"/>
<evidence type="ECO:0000259" key="4">
    <source>
        <dbReference type="Pfam" id="PF01370"/>
    </source>
</evidence>
<evidence type="ECO:0000256" key="2">
    <source>
        <dbReference type="ARBA" id="ARBA00023169"/>
    </source>
</evidence>
<dbReference type="EC" id="2.7.8.-" evidence="6"/>
<dbReference type="PANTHER" id="PTHR30576">
    <property type="entry name" value="COLANIC BIOSYNTHESIS UDP-GLUCOSE LIPID CARRIER TRANSFERASE"/>
    <property type="match status" value="1"/>
</dbReference>
<dbReference type="InterPro" id="IPR003362">
    <property type="entry name" value="Bact_transf"/>
</dbReference>
<feature type="transmembrane region" description="Helical" evidence="3">
    <location>
        <begin position="236"/>
        <end position="257"/>
    </location>
</feature>
<dbReference type="InterPro" id="IPR036291">
    <property type="entry name" value="NAD(P)-bd_dom_sf"/>
</dbReference>
<dbReference type="GO" id="GO:0016780">
    <property type="term" value="F:phosphotransferase activity, for other substituted phosphate groups"/>
    <property type="evidence" value="ECO:0007669"/>
    <property type="project" value="TreeGrafter"/>
</dbReference>
<dbReference type="RefSeq" id="WP_055673473.1">
    <property type="nucleotide sequence ID" value="NZ_CXWD01000021.1"/>
</dbReference>
<dbReference type="PANTHER" id="PTHR30576:SF10">
    <property type="entry name" value="SLL5057 PROTEIN"/>
    <property type="match status" value="1"/>
</dbReference>
<keyword evidence="3" id="KW-0812">Transmembrane</keyword>
<proteinExistence type="inferred from homology"/>
<name>A0A0M7AJZ9_9HYPH</name>
<accession>A0A0M7AJZ9</accession>
<dbReference type="OrthoDB" id="9808602at2"/>
<keyword evidence="2" id="KW-0270">Exopolysaccharide synthesis</keyword>
<keyword evidence="3" id="KW-1133">Transmembrane helix</keyword>
<sequence>MRPRTVGGRKGKDVKHVITGASGFIGRQLLKRLTAEGHQVVAIGRTPPIENSADPQVSFAGYDDLPEVASGADCFLNLAAVNNDADTSEETFFKVNAELPQQLAAQAKAAGVPVFVNFSSFHALPDGPETPYARSKRAGADALEQAADQNALNLYLPAVYGDDFAGKLAILKKLPGFMRTAGFAVVSAIAPVVHVDRIAAFVGQDLTKVASDEPVLLADNKDDNLVYRFGRKLIDLGFALAVILIFWWLLLIVWVLVKTGSAGPGIFAQDRVGKGGKVFTCYKFRTMGKDTRQAGTHEISESAVTPIGAFLRKTKIDELPQVWNILKGELSLVGPRPCLPVQEELVAERTKRGVLEILPGITGFAQIQGIDMSHPVRLARKDAEYIARRGLIFDLKIILGTFIGKGLGDRTAKSN</sequence>
<evidence type="ECO:0000256" key="3">
    <source>
        <dbReference type="SAM" id="Phobius"/>
    </source>
</evidence>